<gene>
    <name evidence="1" type="ORF">NPIL_446591</name>
</gene>
<proteinExistence type="predicted"/>
<keyword evidence="2" id="KW-1185">Reference proteome</keyword>
<evidence type="ECO:0000313" key="2">
    <source>
        <dbReference type="Proteomes" id="UP000887013"/>
    </source>
</evidence>
<accession>A0A8X6PDT1</accession>
<dbReference type="EMBL" id="BMAW01068103">
    <property type="protein sequence ID" value="GFT62739.1"/>
    <property type="molecule type" value="Genomic_DNA"/>
</dbReference>
<dbReference type="AlphaFoldDB" id="A0A8X6PDT1"/>
<name>A0A8X6PDT1_NEPPI</name>
<protein>
    <submittedName>
        <fullName evidence="1">Uncharacterized protein</fullName>
    </submittedName>
</protein>
<comment type="caution">
    <text evidence="1">The sequence shown here is derived from an EMBL/GenBank/DDBJ whole genome shotgun (WGS) entry which is preliminary data.</text>
</comment>
<dbReference type="Proteomes" id="UP000887013">
    <property type="component" value="Unassembled WGS sequence"/>
</dbReference>
<organism evidence="1 2">
    <name type="scientific">Nephila pilipes</name>
    <name type="common">Giant wood spider</name>
    <name type="synonym">Nephila maculata</name>
    <dbReference type="NCBI Taxonomy" id="299642"/>
    <lineage>
        <taxon>Eukaryota</taxon>
        <taxon>Metazoa</taxon>
        <taxon>Ecdysozoa</taxon>
        <taxon>Arthropoda</taxon>
        <taxon>Chelicerata</taxon>
        <taxon>Arachnida</taxon>
        <taxon>Araneae</taxon>
        <taxon>Araneomorphae</taxon>
        <taxon>Entelegynae</taxon>
        <taxon>Araneoidea</taxon>
        <taxon>Nephilidae</taxon>
        <taxon>Nephila</taxon>
    </lineage>
</organism>
<sequence length="115" mass="12886">MNLDSSKNMTLEHCLVIPTNINVAPLCSLSQRYSMCSPYPPPQGITHCRPVTNRSTAECRMSGCIHDCSRQIASFNSDRLEGRDRYRVNLNITTTKSLLAPDLETEEAMETCDAF</sequence>
<reference evidence="1" key="1">
    <citation type="submission" date="2020-08" db="EMBL/GenBank/DDBJ databases">
        <title>Multicomponent nature underlies the extraordinary mechanical properties of spider dragline silk.</title>
        <authorList>
            <person name="Kono N."/>
            <person name="Nakamura H."/>
            <person name="Mori M."/>
            <person name="Yoshida Y."/>
            <person name="Ohtoshi R."/>
            <person name="Malay A.D."/>
            <person name="Moran D.A.P."/>
            <person name="Tomita M."/>
            <person name="Numata K."/>
            <person name="Arakawa K."/>
        </authorList>
    </citation>
    <scope>NUCLEOTIDE SEQUENCE</scope>
</reference>
<evidence type="ECO:0000313" key="1">
    <source>
        <dbReference type="EMBL" id="GFT62739.1"/>
    </source>
</evidence>